<keyword evidence="2" id="KW-1185">Reference proteome</keyword>
<organism evidence="1 2">
    <name type="scientific">Candidatus Marinarcus aquaticus</name>
    <dbReference type="NCBI Taxonomy" id="2044504"/>
    <lineage>
        <taxon>Bacteria</taxon>
        <taxon>Pseudomonadati</taxon>
        <taxon>Campylobacterota</taxon>
        <taxon>Epsilonproteobacteria</taxon>
        <taxon>Campylobacterales</taxon>
        <taxon>Arcobacteraceae</taxon>
        <taxon>Candidatus Marinarcus</taxon>
    </lineage>
</organism>
<sequence>MSKNVLITGCSSGLGLALTHYYLEAGYHVFGISRTQPSITHENFTFKACDLIQTQLIKNNLKEFIQNIQALDLVYLNAGMLGEIKSSFELTIEELQEVYNLNVYANKELLDILATIEVKTIIGLSSGASVNGSKGWASYSLSKAGLNMLLNLYSKEMPNSVLLAVAPGVVETPMTDYIRFDINDQEFPSAQRLKNGEIQTPEQAAQRLAKVAQQSDKFESGAFIDVRSL</sequence>
<dbReference type="InterPro" id="IPR052184">
    <property type="entry name" value="SDR_enzymes"/>
</dbReference>
<reference evidence="1 2" key="1">
    <citation type="submission" date="2017-10" db="EMBL/GenBank/DDBJ databases">
        <title>Genomics of the genus Arcobacter.</title>
        <authorList>
            <person name="Perez-Cataluna A."/>
            <person name="Figueras M.J."/>
        </authorList>
    </citation>
    <scope>NUCLEOTIDE SEQUENCE [LARGE SCALE GENOMIC DNA]</scope>
    <source>
        <strain evidence="1 2">CECT 8987</strain>
    </source>
</reference>
<dbReference type="Proteomes" id="UP000290657">
    <property type="component" value="Unassembled WGS sequence"/>
</dbReference>
<dbReference type="AlphaFoldDB" id="A0A4Q0XVQ3"/>
<comment type="caution">
    <text evidence="1">The sequence shown here is derived from an EMBL/GenBank/DDBJ whole genome shotgun (WGS) entry which is preliminary data.</text>
</comment>
<dbReference type="Gene3D" id="3.40.50.720">
    <property type="entry name" value="NAD(P)-binding Rossmann-like Domain"/>
    <property type="match status" value="1"/>
</dbReference>
<dbReference type="PANTHER" id="PTHR45458:SF2">
    <property type="entry name" value="OXIDOREDUCTASE, SHORT CHAIN DEHYDROGENASE_REDUCTASE FAMILY SUPERFAMILY (AFU_ORTHOLOGUE AFUA_3G13450)"/>
    <property type="match status" value="1"/>
</dbReference>
<dbReference type="PANTHER" id="PTHR45458">
    <property type="entry name" value="SHORT-CHAIN DEHYDROGENASE/REDUCTASE SDR"/>
    <property type="match status" value="1"/>
</dbReference>
<dbReference type="RefSeq" id="WP_128994858.1">
    <property type="nucleotide sequence ID" value="NZ_PDKN01000001.1"/>
</dbReference>
<dbReference type="Pfam" id="PF00106">
    <property type="entry name" value="adh_short"/>
    <property type="match status" value="1"/>
</dbReference>
<dbReference type="PRINTS" id="PR00081">
    <property type="entry name" value="GDHRDH"/>
</dbReference>
<proteinExistence type="predicted"/>
<dbReference type="SUPFAM" id="SSF51735">
    <property type="entry name" value="NAD(P)-binding Rossmann-fold domains"/>
    <property type="match status" value="1"/>
</dbReference>
<dbReference type="OrthoDB" id="9797538at2"/>
<dbReference type="InterPro" id="IPR002347">
    <property type="entry name" value="SDR_fam"/>
</dbReference>
<dbReference type="InterPro" id="IPR036291">
    <property type="entry name" value="NAD(P)-bd_dom_sf"/>
</dbReference>
<dbReference type="GO" id="GO:0016616">
    <property type="term" value="F:oxidoreductase activity, acting on the CH-OH group of donors, NAD or NADP as acceptor"/>
    <property type="evidence" value="ECO:0007669"/>
    <property type="project" value="TreeGrafter"/>
</dbReference>
<evidence type="ECO:0000313" key="2">
    <source>
        <dbReference type="Proteomes" id="UP000290657"/>
    </source>
</evidence>
<gene>
    <name evidence="1" type="ORF">CRV04_01545</name>
</gene>
<evidence type="ECO:0000313" key="1">
    <source>
        <dbReference type="EMBL" id="RXJ60724.1"/>
    </source>
</evidence>
<protein>
    <submittedName>
        <fullName evidence="1">Short-chain dehydrogenase</fullName>
    </submittedName>
</protein>
<accession>A0A4Q0XVQ3</accession>
<dbReference type="EMBL" id="PDKN01000001">
    <property type="protein sequence ID" value="RXJ60724.1"/>
    <property type="molecule type" value="Genomic_DNA"/>
</dbReference>
<name>A0A4Q0XVQ3_9BACT</name>